<name>A0A5B7FEB5_PORTR</name>
<sequence>MTLVERMHPGGERRGTGFIPLDAIATDLNPPIHLPPLPNPFSLFSSFSFCLLVSLSLLLVARLSSLLNLFSFSTLGFLLHPCWPSSIPLTVSYRPASARHC</sequence>
<comment type="caution">
    <text evidence="2">The sequence shown here is derived from an EMBL/GenBank/DDBJ whole genome shotgun (WGS) entry which is preliminary data.</text>
</comment>
<keyword evidence="3" id="KW-1185">Reference proteome</keyword>
<evidence type="ECO:0000313" key="3">
    <source>
        <dbReference type="Proteomes" id="UP000324222"/>
    </source>
</evidence>
<dbReference type="AlphaFoldDB" id="A0A5B7FEB5"/>
<reference evidence="2 3" key="1">
    <citation type="submission" date="2019-05" db="EMBL/GenBank/DDBJ databases">
        <title>Another draft genome of Portunus trituberculatus and its Hox gene families provides insights of decapod evolution.</title>
        <authorList>
            <person name="Jeong J.-H."/>
            <person name="Song I."/>
            <person name="Kim S."/>
            <person name="Choi T."/>
            <person name="Kim D."/>
            <person name="Ryu S."/>
            <person name="Kim W."/>
        </authorList>
    </citation>
    <scope>NUCLEOTIDE SEQUENCE [LARGE SCALE GENOMIC DNA]</scope>
    <source>
        <tissue evidence="2">Muscle</tissue>
    </source>
</reference>
<gene>
    <name evidence="2" type="ORF">E2C01_037044</name>
</gene>
<evidence type="ECO:0000256" key="1">
    <source>
        <dbReference type="SAM" id="Phobius"/>
    </source>
</evidence>
<keyword evidence="1" id="KW-0812">Transmembrane</keyword>
<feature type="transmembrane region" description="Helical" evidence="1">
    <location>
        <begin position="41"/>
        <end position="61"/>
    </location>
</feature>
<evidence type="ECO:0000313" key="2">
    <source>
        <dbReference type="EMBL" id="MPC43398.1"/>
    </source>
</evidence>
<organism evidence="2 3">
    <name type="scientific">Portunus trituberculatus</name>
    <name type="common">Swimming crab</name>
    <name type="synonym">Neptunus trituberculatus</name>
    <dbReference type="NCBI Taxonomy" id="210409"/>
    <lineage>
        <taxon>Eukaryota</taxon>
        <taxon>Metazoa</taxon>
        <taxon>Ecdysozoa</taxon>
        <taxon>Arthropoda</taxon>
        <taxon>Crustacea</taxon>
        <taxon>Multicrustacea</taxon>
        <taxon>Malacostraca</taxon>
        <taxon>Eumalacostraca</taxon>
        <taxon>Eucarida</taxon>
        <taxon>Decapoda</taxon>
        <taxon>Pleocyemata</taxon>
        <taxon>Brachyura</taxon>
        <taxon>Eubrachyura</taxon>
        <taxon>Portunoidea</taxon>
        <taxon>Portunidae</taxon>
        <taxon>Portuninae</taxon>
        <taxon>Portunus</taxon>
    </lineage>
</organism>
<accession>A0A5B7FEB5</accession>
<protein>
    <submittedName>
        <fullName evidence="2">Uncharacterized protein</fullName>
    </submittedName>
</protein>
<keyword evidence="1" id="KW-1133">Transmembrane helix</keyword>
<keyword evidence="1" id="KW-0472">Membrane</keyword>
<dbReference type="EMBL" id="VSRR010005813">
    <property type="protein sequence ID" value="MPC43398.1"/>
    <property type="molecule type" value="Genomic_DNA"/>
</dbReference>
<dbReference type="Proteomes" id="UP000324222">
    <property type="component" value="Unassembled WGS sequence"/>
</dbReference>
<proteinExistence type="predicted"/>